<organism evidence="1 2">
    <name type="scientific">Sistotremastrum suecicum HHB10207 ss-3</name>
    <dbReference type="NCBI Taxonomy" id="1314776"/>
    <lineage>
        <taxon>Eukaryota</taxon>
        <taxon>Fungi</taxon>
        <taxon>Dikarya</taxon>
        <taxon>Basidiomycota</taxon>
        <taxon>Agaricomycotina</taxon>
        <taxon>Agaricomycetes</taxon>
        <taxon>Sistotremastrales</taxon>
        <taxon>Sistotremastraceae</taxon>
        <taxon>Sistotremastrum</taxon>
    </lineage>
</organism>
<gene>
    <name evidence="1" type="ORF">SISSUDRAFT_1068067</name>
</gene>
<evidence type="ECO:0000313" key="2">
    <source>
        <dbReference type="Proteomes" id="UP000076798"/>
    </source>
</evidence>
<name>A0A165WGH6_9AGAM</name>
<accession>A0A165WGH6</accession>
<protein>
    <recommendedName>
        <fullName evidence="3">F-box domain-containing protein</fullName>
    </recommendedName>
</protein>
<proteinExistence type="predicted"/>
<evidence type="ECO:0008006" key="3">
    <source>
        <dbReference type="Google" id="ProtNLM"/>
    </source>
</evidence>
<keyword evidence="2" id="KW-1185">Reference proteome</keyword>
<dbReference type="AlphaFoldDB" id="A0A165WGH6"/>
<dbReference type="Proteomes" id="UP000076798">
    <property type="component" value="Unassembled WGS sequence"/>
</dbReference>
<dbReference type="SUPFAM" id="SSF52047">
    <property type="entry name" value="RNI-like"/>
    <property type="match status" value="1"/>
</dbReference>
<evidence type="ECO:0000313" key="1">
    <source>
        <dbReference type="EMBL" id="KZT31126.1"/>
    </source>
</evidence>
<sequence>MHTKIHQLPEEIILKIITDCVKVSDDRSFWNGYLEREWVGFRRVWVVHPVRSSGTPLIPFYFTSSRSWSTTLDNSPSLWSFISLDWHPQTTNLHCRLSRDAPLHVWWPLYTPNTSKPSARYGSMISLINRVKSLRLVYSSIPCSDVDDPMLALEFLSHCVSKVPECCLKTLKIRHVLDGADASQALLPALHPLELVDLDLHDCWSPERLPSTLRTINITTSEVTITVHDIYRVLLECPLLETCILEMRPDTNISRQNPDTLPDNSLLELPCLRTLRIGVLPLSHVDWLYKRFLAKYLTSNTISIYPLSDPATPFFLPEGLQGYASRATSLDIRQGELIYCLEDQFRHSIIVGTATWASLEQYTSSTFQKIAYNFGSLRQLHIECDRFISKECAHWVQGLADLNRLRQLHICGHDIATLLVAFCQADCLLCPELNTLSLDVLKDLPSRSWIEELKLLFRRGAHDSSEGDSSEVVSPASAISTEEGLESFLNFRKARGFPIQHLILRGDCEPGLKEKWRSHMTVVDRERDIRMNTSIYLPHLSIHS</sequence>
<dbReference type="EMBL" id="KV428832">
    <property type="protein sequence ID" value="KZT31126.1"/>
    <property type="molecule type" value="Genomic_DNA"/>
</dbReference>
<reference evidence="1 2" key="1">
    <citation type="journal article" date="2016" name="Mol. Biol. Evol.">
        <title>Comparative Genomics of Early-Diverging Mushroom-Forming Fungi Provides Insights into the Origins of Lignocellulose Decay Capabilities.</title>
        <authorList>
            <person name="Nagy L.G."/>
            <person name="Riley R."/>
            <person name="Tritt A."/>
            <person name="Adam C."/>
            <person name="Daum C."/>
            <person name="Floudas D."/>
            <person name="Sun H."/>
            <person name="Yadav J.S."/>
            <person name="Pangilinan J."/>
            <person name="Larsson K.H."/>
            <person name="Matsuura K."/>
            <person name="Barry K."/>
            <person name="Labutti K."/>
            <person name="Kuo R."/>
            <person name="Ohm R.A."/>
            <person name="Bhattacharya S.S."/>
            <person name="Shirouzu T."/>
            <person name="Yoshinaga Y."/>
            <person name="Martin F.M."/>
            <person name="Grigoriev I.V."/>
            <person name="Hibbett D.S."/>
        </authorList>
    </citation>
    <scope>NUCLEOTIDE SEQUENCE [LARGE SCALE GENOMIC DNA]</scope>
    <source>
        <strain evidence="1 2">HHB10207 ss-3</strain>
    </source>
</reference>